<keyword evidence="14" id="KW-0472">Membrane</keyword>
<dbReference type="Proteomes" id="UP000008143">
    <property type="component" value="Chromosome 2"/>
</dbReference>
<feature type="domain" description="Carbohydrate kinase FGGY N-terminal" evidence="17">
    <location>
        <begin position="13"/>
        <end position="273"/>
    </location>
</feature>
<evidence type="ECO:0000256" key="5">
    <source>
        <dbReference type="ARBA" id="ARBA00012099"/>
    </source>
</evidence>
<keyword evidence="8" id="KW-0547">Nucleotide-binding</keyword>
<dbReference type="OrthoDB" id="5422795at2759"/>
<dbReference type="RefSeq" id="XP_012811697.1">
    <property type="nucleotide sequence ID" value="XM_012956243.3"/>
</dbReference>
<keyword evidence="6" id="KW-0963">Cytoplasm</keyword>
<keyword evidence="20" id="KW-1185">Reference proteome</keyword>
<dbReference type="PANTHER" id="PTHR10196">
    <property type="entry name" value="SUGAR KINASE"/>
    <property type="match status" value="1"/>
</dbReference>
<dbReference type="FunFam" id="3.30.420.40:FF:000033">
    <property type="entry name" value="glycerol kinase isoform X2"/>
    <property type="match status" value="1"/>
</dbReference>
<evidence type="ECO:0000313" key="22">
    <source>
        <dbReference type="Xenbase" id="XB-GENE-961541"/>
    </source>
</evidence>
<dbReference type="InterPro" id="IPR042018">
    <property type="entry name" value="GK1-3_metazoan-type"/>
</dbReference>
<dbReference type="Xenbase" id="XB-GENE-961541">
    <property type="gene designation" value="gk"/>
</dbReference>
<dbReference type="Bgee" id="ENSXETG00000018610">
    <property type="expression patterns" value="Expressed in liver and 14 other cell types or tissues"/>
</dbReference>
<dbReference type="Pfam" id="PF02782">
    <property type="entry name" value="FGGY_C"/>
    <property type="match status" value="1"/>
</dbReference>
<evidence type="ECO:0000256" key="7">
    <source>
        <dbReference type="ARBA" id="ARBA00022679"/>
    </source>
</evidence>
<evidence type="ECO:0000313" key="20">
    <source>
        <dbReference type="Proteomes" id="UP000008143"/>
    </source>
</evidence>
<dbReference type="PANTHER" id="PTHR10196:SF69">
    <property type="entry name" value="GLYCEROL KINASE"/>
    <property type="match status" value="1"/>
</dbReference>
<keyword evidence="10" id="KW-1000">Mitochondrion outer membrane</keyword>
<keyword evidence="13" id="KW-0496">Mitochondrion</keyword>
<evidence type="ECO:0000259" key="17">
    <source>
        <dbReference type="Pfam" id="PF00370"/>
    </source>
</evidence>
<evidence type="ECO:0000256" key="13">
    <source>
        <dbReference type="ARBA" id="ARBA00023128"/>
    </source>
</evidence>
<dbReference type="GeneID" id="100038285"/>
<dbReference type="InterPro" id="IPR000577">
    <property type="entry name" value="Carb_kinase_FGGY"/>
</dbReference>
<evidence type="ECO:0000256" key="14">
    <source>
        <dbReference type="ARBA" id="ARBA00023136"/>
    </source>
</evidence>
<evidence type="ECO:0000256" key="12">
    <source>
        <dbReference type="ARBA" id="ARBA00022840"/>
    </source>
</evidence>
<keyword evidence="12" id="KW-0067">ATP-binding</keyword>
<evidence type="ECO:0000256" key="11">
    <source>
        <dbReference type="ARBA" id="ARBA00022798"/>
    </source>
</evidence>
<sequence length="533" mass="58433">MAASNRVILGPLVGAIDQGTSSTRFLVFNAKTAELLSHHQVEIKQKFPKEGWVEQDPKEILQSVYECVEKTCEKLTQLNIDITNIKAIGVSNQRETTVVWDKTTGEPLYNAVVWLDLRTQSTVERLLKRIPGKNKNFFKSRTGLPLSTYFSAVKIRWLLDNVEEIRHAVSEGRAMFGTVDSWIIWSLTGAKNGGVHCTDVTNASRTMLFNIHTLEWDTELCQFFDIPMELLPKVRSSSEIYGLMKICPSLKSGALTGVPISGCLGDQSAALVGQMCFQDGQAKNTYGTGCFLLCNTGSKPVLSEHGLLTTVAYKLGRDKPACYALEGSVAIAGAVVRWLRDNLGIVKTTEEVEKLAAEVGTSYGCYFVPAFSGLYAPYWEPSARGIICGLTQFTNRNHIAFAALEAVCFQTREILDAMNKDCGIPLNQLQVDGGMTSNKILMQLQADILCIPVVKPSMPETTALGAAMAAGAAEGVGVWSLNPGDLTAVTCERFEPQINPEESEFRYARWKKAVMKSMGWESAEPTNGNGLNK</sequence>
<dbReference type="GO" id="GO:0006072">
    <property type="term" value="P:glycerol-3-phosphate metabolic process"/>
    <property type="evidence" value="ECO:0007669"/>
    <property type="project" value="InterPro"/>
</dbReference>
<evidence type="ECO:0000259" key="18">
    <source>
        <dbReference type="Pfam" id="PF02782"/>
    </source>
</evidence>
<dbReference type="DNASU" id="100038285"/>
<comment type="pathway">
    <text evidence="3">Polyol metabolism; glycerol degradation via glycerol kinase pathway; sn-glycerol 3-phosphate from glycerol: step 1/1.</text>
</comment>
<dbReference type="NCBIfam" id="TIGR01311">
    <property type="entry name" value="glycerol_kin"/>
    <property type="match status" value="1"/>
</dbReference>
<dbReference type="InterPro" id="IPR043129">
    <property type="entry name" value="ATPase_NBD"/>
</dbReference>
<dbReference type="NCBIfam" id="NF000756">
    <property type="entry name" value="PRK00047.1"/>
    <property type="match status" value="1"/>
</dbReference>
<comment type="similarity">
    <text evidence="4 16">Belongs to the FGGY kinase family.</text>
</comment>
<organism evidence="19">
    <name type="scientific">Xenopus tropicalis</name>
    <name type="common">Western clawed frog</name>
    <name type="synonym">Silurana tropicalis</name>
    <dbReference type="NCBI Taxonomy" id="8364"/>
    <lineage>
        <taxon>Eukaryota</taxon>
        <taxon>Metazoa</taxon>
        <taxon>Chordata</taxon>
        <taxon>Craniata</taxon>
        <taxon>Vertebrata</taxon>
        <taxon>Euteleostomi</taxon>
        <taxon>Amphibia</taxon>
        <taxon>Batrachia</taxon>
        <taxon>Anura</taxon>
        <taxon>Pipoidea</taxon>
        <taxon>Pipidae</taxon>
        <taxon>Xenopodinae</taxon>
        <taxon>Xenopus</taxon>
        <taxon>Silurana</taxon>
    </lineage>
</organism>
<dbReference type="GO" id="GO:0005741">
    <property type="term" value="C:mitochondrial outer membrane"/>
    <property type="evidence" value="ECO:0007669"/>
    <property type="project" value="UniProtKB-SubCell"/>
</dbReference>
<protein>
    <recommendedName>
        <fullName evidence="5">glycerol kinase</fullName>
        <ecNumber evidence="5">2.7.1.30</ecNumber>
    </recommendedName>
    <alternativeName>
        <fullName evidence="15">ATP:glycerol 3-phosphotransferase</fullName>
    </alternativeName>
</protein>
<dbReference type="PIRSF" id="PIRSF000538">
    <property type="entry name" value="GlpK"/>
    <property type="match status" value="1"/>
</dbReference>
<keyword evidence="7 16" id="KW-0808">Transferase</keyword>
<reference evidence="19" key="1">
    <citation type="journal article" date="2010" name="Science">
        <title>The genome of the Western clawed frog Xenopus tropicalis.</title>
        <authorList>
            <person name="Hellsten U."/>
            <person name="Harland R.M."/>
            <person name="Gilchrist M.J."/>
            <person name="Hendrix D."/>
            <person name="Jurka J."/>
            <person name="Kapitonov V."/>
            <person name="Ovcharenko I."/>
            <person name="Putnam N.H."/>
            <person name="Shu S."/>
            <person name="Taher L."/>
            <person name="Blitz I.L."/>
            <person name="Blumberg B."/>
            <person name="Dichmann D.S."/>
            <person name="Dubchak I."/>
            <person name="Amaya E."/>
            <person name="Detter J.C."/>
            <person name="Fletcher R."/>
            <person name="Gerhard D.S."/>
            <person name="Goodstein D."/>
            <person name="Graves T."/>
            <person name="Grigoriev I.V."/>
            <person name="Grimwood J."/>
            <person name="Kawashima T."/>
            <person name="Lindquist E."/>
            <person name="Lucas S.M."/>
            <person name="Mead P.E."/>
            <person name="Mitros T."/>
            <person name="Ogino H."/>
            <person name="Ohta Y."/>
            <person name="Poliakov A.V."/>
            <person name="Pollet N."/>
            <person name="Robert J."/>
            <person name="Salamov A."/>
            <person name="Sater A.K."/>
            <person name="Schmutz J."/>
            <person name="Terry A."/>
            <person name="Vize P.D."/>
            <person name="Warren W.C."/>
            <person name="Wells D."/>
            <person name="Wills A."/>
            <person name="Wilson R.K."/>
            <person name="Zimmerman L.B."/>
            <person name="Zorn A.M."/>
            <person name="Grainger R."/>
            <person name="Grammer T."/>
            <person name="Khokha M.K."/>
            <person name="Richardson P.M."/>
            <person name="Rokhsar D.S."/>
        </authorList>
    </citation>
    <scope>NUCLEOTIDE SEQUENCE [LARGE SCALE GENOMIC DNA]</scope>
    <source>
        <strain evidence="19">Nigerian</strain>
    </source>
</reference>
<dbReference type="InterPro" id="IPR018485">
    <property type="entry name" value="FGGY_C"/>
</dbReference>
<dbReference type="CTD" id="2710"/>
<evidence type="ECO:0000256" key="1">
    <source>
        <dbReference type="ARBA" id="ARBA00004294"/>
    </source>
</evidence>
<reference evidence="19" key="2">
    <citation type="submission" date="2020-05" db="UniProtKB">
        <authorList>
            <consortium name="Ensembl"/>
        </authorList>
    </citation>
    <scope>IDENTIFICATION</scope>
</reference>
<dbReference type="InterPro" id="IPR018483">
    <property type="entry name" value="Carb_kinase_FGGY_CS"/>
</dbReference>
<dbReference type="SUPFAM" id="SSF53067">
    <property type="entry name" value="Actin-like ATPase domain"/>
    <property type="match status" value="2"/>
</dbReference>
<evidence type="ECO:0000256" key="4">
    <source>
        <dbReference type="ARBA" id="ARBA00009156"/>
    </source>
</evidence>
<accession>A0A6I8R5K8</accession>
<dbReference type="Pfam" id="PF00370">
    <property type="entry name" value="FGGY_N"/>
    <property type="match status" value="1"/>
</dbReference>
<comment type="subcellular location">
    <subcellularLocation>
        <location evidence="2">Cytoplasm</location>
    </subcellularLocation>
    <subcellularLocation>
        <location evidence="1">Mitochondrion outer membrane</location>
    </subcellularLocation>
</comment>
<dbReference type="GO" id="GO:0004370">
    <property type="term" value="F:glycerol kinase activity"/>
    <property type="evidence" value="ECO:0007669"/>
    <property type="project" value="UniProtKB-EC"/>
</dbReference>
<evidence type="ECO:0000256" key="6">
    <source>
        <dbReference type="ARBA" id="ARBA00022490"/>
    </source>
</evidence>
<evidence type="ECO:0000256" key="9">
    <source>
        <dbReference type="ARBA" id="ARBA00022777"/>
    </source>
</evidence>
<gene>
    <name evidence="19 21 22" type="primary">gk</name>
    <name evidence="21" type="synonym">gk1</name>
    <name evidence="21" type="synonym">gk2</name>
    <name evidence="21" type="synonym">gkd</name>
    <name evidence="21" type="synonym">gyk</name>
</gene>
<keyword evidence="11" id="KW-0319">Glycerol metabolism</keyword>
<dbReference type="GeneTree" id="ENSGT01000000214434"/>
<evidence type="ECO:0000256" key="3">
    <source>
        <dbReference type="ARBA" id="ARBA00005190"/>
    </source>
</evidence>
<dbReference type="CDD" id="cd07792">
    <property type="entry name" value="ASKHA_NBD_FGGY_GK1-3-like"/>
    <property type="match status" value="1"/>
</dbReference>
<dbReference type="GO" id="GO:0019563">
    <property type="term" value="P:glycerol catabolic process"/>
    <property type="evidence" value="ECO:0007669"/>
    <property type="project" value="UniProtKB-UniPathway"/>
</dbReference>
<dbReference type="Ensembl" id="ENSXETT00000083317">
    <property type="protein sequence ID" value="ENSXETP00000080184"/>
    <property type="gene ID" value="ENSXETG00000018610"/>
</dbReference>
<dbReference type="FunFam" id="3.30.420.40:FF:000043">
    <property type="entry name" value="glycerol kinase isoform X1"/>
    <property type="match status" value="1"/>
</dbReference>
<dbReference type="EC" id="2.7.1.30" evidence="5"/>
<dbReference type="PROSITE" id="PS00933">
    <property type="entry name" value="FGGY_KINASES_1"/>
    <property type="match status" value="1"/>
</dbReference>
<dbReference type="GO" id="GO:0005524">
    <property type="term" value="F:ATP binding"/>
    <property type="evidence" value="ECO:0007669"/>
    <property type="project" value="UniProtKB-KW"/>
</dbReference>
<evidence type="ECO:0000256" key="15">
    <source>
        <dbReference type="ARBA" id="ARBA00043149"/>
    </source>
</evidence>
<dbReference type="PROSITE" id="PS00445">
    <property type="entry name" value="FGGY_KINASES_2"/>
    <property type="match status" value="1"/>
</dbReference>
<dbReference type="Gene3D" id="3.30.420.40">
    <property type="match status" value="2"/>
</dbReference>
<evidence type="ECO:0000313" key="19">
    <source>
        <dbReference type="Ensembl" id="ENSXETP00000080184"/>
    </source>
</evidence>
<dbReference type="UniPathway" id="UPA00618">
    <property type="reaction ID" value="UER00672"/>
</dbReference>
<evidence type="ECO:0000256" key="16">
    <source>
        <dbReference type="RuleBase" id="RU003733"/>
    </source>
</evidence>
<name>A0A6I8R5K8_XENTR</name>
<dbReference type="AlphaFoldDB" id="A0A6I8R5K8"/>
<feature type="domain" description="Carbohydrate kinase FGGY C-terminal" evidence="18">
    <location>
        <begin position="283"/>
        <end position="473"/>
    </location>
</feature>
<keyword evidence="9 16" id="KW-0418">Kinase</keyword>
<evidence type="ECO:0000256" key="8">
    <source>
        <dbReference type="ARBA" id="ARBA00022741"/>
    </source>
</evidence>
<evidence type="ECO:0000256" key="10">
    <source>
        <dbReference type="ARBA" id="ARBA00022787"/>
    </source>
</evidence>
<dbReference type="InterPro" id="IPR005999">
    <property type="entry name" value="Glycerol_kin"/>
</dbReference>
<dbReference type="AGR" id="Xenbase:XB-GENE-961541"/>
<dbReference type="InterPro" id="IPR018484">
    <property type="entry name" value="FGGY_N"/>
</dbReference>
<proteinExistence type="inferred from homology"/>
<reference evidence="21" key="3">
    <citation type="submission" date="2025-04" db="UniProtKB">
        <authorList>
            <consortium name="RefSeq"/>
        </authorList>
    </citation>
    <scope>IDENTIFICATION</scope>
    <source>
        <strain evidence="21">Nigerian</strain>
        <tissue evidence="21">Liver and blood</tissue>
    </source>
</reference>
<evidence type="ECO:0000256" key="2">
    <source>
        <dbReference type="ARBA" id="ARBA00004496"/>
    </source>
</evidence>
<evidence type="ECO:0000313" key="21">
    <source>
        <dbReference type="RefSeq" id="XP_012811697.1"/>
    </source>
</evidence>